<organism evidence="7 8">
    <name type="scientific">Trichoderma arundinaceum</name>
    <dbReference type="NCBI Taxonomy" id="490622"/>
    <lineage>
        <taxon>Eukaryota</taxon>
        <taxon>Fungi</taxon>
        <taxon>Dikarya</taxon>
        <taxon>Ascomycota</taxon>
        <taxon>Pezizomycotina</taxon>
        <taxon>Sordariomycetes</taxon>
        <taxon>Hypocreomycetidae</taxon>
        <taxon>Hypocreales</taxon>
        <taxon>Hypocreaceae</taxon>
        <taxon>Trichoderma</taxon>
    </lineage>
</organism>
<reference evidence="7 8" key="1">
    <citation type="journal article" date="2018" name="PLoS Pathog.">
        <title>Evolution of structural diversity of trichothecenes, a family of toxins produced by plant pathogenic and entomopathogenic fungi.</title>
        <authorList>
            <person name="Proctor R.H."/>
            <person name="McCormick S.P."/>
            <person name="Kim H.S."/>
            <person name="Cardoza R.E."/>
            <person name="Stanley A.M."/>
            <person name="Lindo L."/>
            <person name="Kelly A."/>
            <person name="Brown D.W."/>
            <person name="Lee T."/>
            <person name="Vaughan M.M."/>
            <person name="Alexander N.J."/>
            <person name="Busman M."/>
            <person name="Gutierrez S."/>
        </authorList>
    </citation>
    <scope>NUCLEOTIDE SEQUENCE [LARGE SCALE GENOMIC DNA]</scope>
    <source>
        <strain evidence="7 8">IBT 40837</strain>
    </source>
</reference>
<comment type="caution">
    <text evidence="7">The sequence shown here is derived from an EMBL/GenBank/DDBJ whole genome shotgun (WGS) entry which is preliminary data.</text>
</comment>
<dbReference type="OrthoDB" id="440424at2759"/>
<dbReference type="Pfam" id="PF06140">
    <property type="entry name" value="Ifi-6-16"/>
    <property type="match status" value="1"/>
</dbReference>
<evidence type="ECO:0000313" key="7">
    <source>
        <dbReference type="EMBL" id="RFU80014.1"/>
    </source>
</evidence>
<keyword evidence="4 6" id="KW-1133">Transmembrane helix</keyword>
<keyword evidence="5 6" id="KW-0472">Membrane</keyword>
<dbReference type="Proteomes" id="UP000266272">
    <property type="component" value="Unassembled WGS sequence"/>
</dbReference>
<dbReference type="InterPro" id="IPR038213">
    <property type="entry name" value="IFI6/IFI27-like_sf"/>
</dbReference>
<dbReference type="Gene3D" id="6.10.110.10">
    <property type="match status" value="1"/>
</dbReference>
<evidence type="ECO:0000256" key="2">
    <source>
        <dbReference type="ARBA" id="ARBA00007262"/>
    </source>
</evidence>
<feature type="transmembrane region" description="Helical" evidence="6">
    <location>
        <begin position="138"/>
        <end position="160"/>
    </location>
</feature>
<dbReference type="EMBL" id="PXOA01000128">
    <property type="protein sequence ID" value="RFU80014.1"/>
    <property type="molecule type" value="Genomic_DNA"/>
</dbReference>
<evidence type="ECO:0000256" key="5">
    <source>
        <dbReference type="ARBA" id="ARBA00023136"/>
    </source>
</evidence>
<name>A0A395NVF7_TRIAR</name>
<proteinExistence type="inferred from homology"/>
<comment type="similarity">
    <text evidence="2">Belongs to the IFI6/IFI27 family.</text>
</comment>
<dbReference type="InterPro" id="IPR009311">
    <property type="entry name" value="IFI6/IFI27-like"/>
</dbReference>
<comment type="subcellular location">
    <subcellularLocation>
        <location evidence="1">Membrane</location>
        <topology evidence="1">Multi-pass membrane protein</topology>
    </subcellularLocation>
</comment>
<protein>
    <submittedName>
        <fullName evidence="7">Uncharacterized protein</fullName>
    </submittedName>
</protein>
<evidence type="ECO:0000313" key="8">
    <source>
        <dbReference type="Proteomes" id="UP000266272"/>
    </source>
</evidence>
<dbReference type="AlphaFoldDB" id="A0A395NVF7"/>
<evidence type="ECO:0000256" key="4">
    <source>
        <dbReference type="ARBA" id="ARBA00022989"/>
    </source>
</evidence>
<evidence type="ECO:0000256" key="3">
    <source>
        <dbReference type="ARBA" id="ARBA00022692"/>
    </source>
</evidence>
<evidence type="ECO:0000256" key="1">
    <source>
        <dbReference type="ARBA" id="ARBA00004141"/>
    </source>
</evidence>
<gene>
    <name evidence="7" type="ORF">TARUN_2236</name>
</gene>
<sequence length="205" mass="22069">MELARAISSCLCGLTGPIAPGPYSSFADEKLSATPLLSPECDPSVFAHDKVAIDVVALLFRAEKCGEDLGKELDEAVGTLGWSQVLAKRILDTLVRAVREGRERMGPAIAKAYDDAVEAADCEFHKLTREAKEHPLEIAAAVLITVIVLGILAALAPYIIELLGFGELGPEAGSFAARWQSTYEGHVPARSLFSFFQRAGMIWKP</sequence>
<accession>A0A395NVF7</accession>
<keyword evidence="3 6" id="KW-0812">Transmembrane</keyword>
<keyword evidence="8" id="KW-1185">Reference proteome</keyword>
<evidence type="ECO:0000256" key="6">
    <source>
        <dbReference type="SAM" id="Phobius"/>
    </source>
</evidence>
<dbReference type="GO" id="GO:0016020">
    <property type="term" value="C:membrane"/>
    <property type="evidence" value="ECO:0007669"/>
    <property type="project" value="UniProtKB-SubCell"/>
</dbReference>